<dbReference type="AlphaFoldDB" id="A0A9N8Z3J1"/>
<keyword evidence="2" id="KW-1185">Reference proteome</keyword>
<dbReference type="Proteomes" id="UP000789739">
    <property type="component" value="Unassembled WGS sequence"/>
</dbReference>
<evidence type="ECO:0000313" key="1">
    <source>
        <dbReference type="EMBL" id="CAG8470972.1"/>
    </source>
</evidence>
<sequence>TTYDNAIIIYNNIKLQTKVSKALHCAKVSGRLNVLVTSSIINRVLEKFHLKKAATSHVPETSLQEHPSLNKQSKVSTSVYCHGMGKCFKKSAASVEAYPPGRAQSFAGTPDKW</sequence>
<dbReference type="EMBL" id="CAJVPI010000063">
    <property type="protein sequence ID" value="CAG8470972.1"/>
    <property type="molecule type" value="Genomic_DNA"/>
</dbReference>
<feature type="non-terminal residue" evidence="1">
    <location>
        <position position="113"/>
    </location>
</feature>
<gene>
    <name evidence="1" type="ORF">PBRASI_LOCUS1070</name>
</gene>
<accession>A0A9N8Z3J1</accession>
<reference evidence="1" key="1">
    <citation type="submission" date="2021-06" db="EMBL/GenBank/DDBJ databases">
        <authorList>
            <person name="Kallberg Y."/>
            <person name="Tangrot J."/>
            <person name="Rosling A."/>
        </authorList>
    </citation>
    <scope>NUCLEOTIDE SEQUENCE</scope>
    <source>
        <strain evidence="1">BR232B</strain>
    </source>
</reference>
<evidence type="ECO:0000313" key="2">
    <source>
        <dbReference type="Proteomes" id="UP000789739"/>
    </source>
</evidence>
<name>A0A9N8Z3J1_9GLOM</name>
<organism evidence="1 2">
    <name type="scientific">Paraglomus brasilianum</name>
    <dbReference type="NCBI Taxonomy" id="144538"/>
    <lineage>
        <taxon>Eukaryota</taxon>
        <taxon>Fungi</taxon>
        <taxon>Fungi incertae sedis</taxon>
        <taxon>Mucoromycota</taxon>
        <taxon>Glomeromycotina</taxon>
        <taxon>Glomeromycetes</taxon>
        <taxon>Paraglomerales</taxon>
        <taxon>Paraglomeraceae</taxon>
        <taxon>Paraglomus</taxon>
    </lineage>
</organism>
<comment type="caution">
    <text evidence="1">The sequence shown here is derived from an EMBL/GenBank/DDBJ whole genome shotgun (WGS) entry which is preliminary data.</text>
</comment>
<protein>
    <submittedName>
        <fullName evidence="1">2938_t:CDS:1</fullName>
    </submittedName>
</protein>
<proteinExistence type="predicted"/>